<dbReference type="InterPro" id="IPR004839">
    <property type="entry name" value="Aminotransferase_I/II_large"/>
</dbReference>
<comment type="similarity">
    <text evidence="2">Belongs to the class-I pyridoxal-phosphate-dependent aminotransferase family.</text>
</comment>
<dbReference type="EMBL" id="JBHRXI010000001">
    <property type="protein sequence ID" value="MFC3612502.1"/>
    <property type="molecule type" value="Genomic_DNA"/>
</dbReference>
<dbReference type="Proteomes" id="UP001595629">
    <property type="component" value="Unassembled WGS sequence"/>
</dbReference>
<dbReference type="SUPFAM" id="SSF53383">
    <property type="entry name" value="PLP-dependent transferases"/>
    <property type="match status" value="1"/>
</dbReference>
<evidence type="ECO:0000259" key="7">
    <source>
        <dbReference type="Pfam" id="PF00155"/>
    </source>
</evidence>
<dbReference type="InterPro" id="IPR000796">
    <property type="entry name" value="Asp_trans"/>
</dbReference>
<gene>
    <name evidence="8" type="ORF">ACFORG_01905</name>
</gene>
<dbReference type="GO" id="GO:0008483">
    <property type="term" value="F:transaminase activity"/>
    <property type="evidence" value="ECO:0007669"/>
    <property type="project" value="UniProtKB-KW"/>
</dbReference>
<evidence type="ECO:0000256" key="2">
    <source>
        <dbReference type="ARBA" id="ARBA00007441"/>
    </source>
</evidence>
<evidence type="ECO:0000256" key="6">
    <source>
        <dbReference type="ARBA" id="ARBA00022898"/>
    </source>
</evidence>
<evidence type="ECO:0000313" key="8">
    <source>
        <dbReference type="EMBL" id="MFC3612502.1"/>
    </source>
</evidence>
<dbReference type="InterPro" id="IPR015422">
    <property type="entry name" value="PyrdxlP-dep_Trfase_small"/>
</dbReference>
<comment type="cofactor">
    <cofactor evidence="1">
        <name>pyridoxal 5'-phosphate</name>
        <dbReference type="ChEBI" id="CHEBI:597326"/>
    </cofactor>
</comment>
<evidence type="ECO:0000256" key="5">
    <source>
        <dbReference type="ARBA" id="ARBA00022679"/>
    </source>
</evidence>
<dbReference type="Gene3D" id="3.90.1150.10">
    <property type="entry name" value="Aspartate Aminotransferase, domain 1"/>
    <property type="match status" value="1"/>
</dbReference>
<dbReference type="PANTHER" id="PTHR11879">
    <property type="entry name" value="ASPARTATE AMINOTRANSFERASE"/>
    <property type="match status" value="1"/>
</dbReference>
<keyword evidence="9" id="KW-1185">Reference proteome</keyword>
<keyword evidence="4 8" id="KW-0032">Aminotransferase</keyword>
<protein>
    <submittedName>
        <fullName evidence="8">Aminotransferase class I/II-fold pyridoxal phosphate-dependent enzyme</fullName>
    </submittedName>
</protein>
<comment type="caution">
    <text evidence="8">The sequence shown here is derived from an EMBL/GenBank/DDBJ whole genome shotgun (WGS) entry which is preliminary data.</text>
</comment>
<keyword evidence="6" id="KW-0663">Pyridoxal phosphate</keyword>
<proteinExistence type="inferred from homology"/>
<sequence length="189" mass="20825">MFEKVEDYPIDPIMIGADLFAQDPRREKLNLTFGIYEDEQRRTPVLEAVKLAEQQLIETQTSKAYLALTGDAEYCSLLGREIFGDTYNTGWVAAQTSGGAVALRVMADLLAPLPELPTVWLQAPTYGNYVPIRTAAGARHHAIKYWGVSAKRVGPLCGRSRHTKCEARRRSAPYPVIHHSGIVAPGTAS</sequence>
<dbReference type="Pfam" id="PF00155">
    <property type="entry name" value="Aminotran_1_2"/>
    <property type="match status" value="1"/>
</dbReference>
<dbReference type="Gene3D" id="3.40.640.10">
    <property type="entry name" value="Type I PLP-dependent aspartate aminotransferase-like (Major domain)"/>
    <property type="match status" value="1"/>
</dbReference>
<evidence type="ECO:0000256" key="3">
    <source>
        <dbReference type="ARBA" id="ARBA00011738"/>
    </source>
</evidence>
<dbReference type="InterPro" id="IPR015421">
    <property type="entry name" value="PyrdxlP-dep_Trfase_major"/>
</dbReference>
<dbReference type="InterPro" id="IPR015424">
    <property type="entry name" value="PyrdxlP-dep_Trfase"/>
</dbReference>
<evidence type="ECO:0000256" key="1">
    <source>
        <dbReference type="ARBA" id="ARBA00001933"/>
    </source>
</evidence>
<evidence type="ECO:0000313" key="9">
    <source>
        <dbReference type="Proteomes" id="UP001595629"/>
    </source>
</evidence>
<dbReference type="RefSeq" id="WP_386733684.1">
    <property type="nucleotide sequence ID" value="NZ_JBHRXI010000001.1"/>
</dbReference>
<organism evidence="8 9">
    <name type="scientific">Lutimaribacter marinistellae</name>
    <dbReference type="NCBI Taxonomy" id="1820329"/>
    <lineage>
        <taxon>Bacteria</taxon>
        <taxon>Pseudomonadati</taxon>
        <taxon>Pseudomonadota</taxon>
        <taxon>Alphaproteobacteria</taxon>
        <taxon>Rhodobacterales</taxon>
        <taxon>Roseobacteraceae</taxon>
        <taxon>Lutimaribacter</taxon>
    </lineage>
</organism>
<name>A0ABV7TAA9_9RHOB</name>
<comment type="subunit">
    <text evidence="3">Homodimer.</text>
</comment>
<reference evidence="9" key="1">
    <citation type="journal article" date="2019" name="Int. J. Syst. Evol. Microbiol.">
        <title>The Global Catalogue of Microorganisms (GCM) 10K type strain sequencing project: providing services to taxonomists for standard genome sequencing and annotation.</title>
        <authorList>
            <consortium name="The Broad Institute Genomics Platform"/>
            <consortium name="The Broad Institute Genome Sequencing Center for Infectious Disease"/>
            <person name="Wu L."/>
            <person name="Ma J."/>
        </authorList>
    </citation>
    <scope>NUCLEOTIDE SEQUENCE [LARGE SCALE GENOMIC DNA]</scope>
    <source>
        <strain evidence="9">KCTC 42911</strain>
    </source>
</reference>
<evidence type="ECO:0000256" key="4">
    <source>
        <dbReference type="ARBA" id="ARBA00022576"/>
    </source>
</evidence>
<accession>A0ABV7TAA9</accession>
<keyword evidence="5" id="KW-0808">Transferase</keyword>
<feature type="domain" description="Aminotransferase class I/classII large" evidence="7">
    <location>
        <begin position="27"/>
        <end position="145"/>
    </location>
</feature>
<dbReference type="PANTHER" id="PTHR11879:SF22">
    <property type="entry name" value="ASPARTATE AMINOTRANSFERASE, MITOCHONDRIAL"/>
    <property type="match status" value="1"/>
</dbReference>